<keyword evidence="6" id="KW-0614">Plasmid</keyword>
<dbReference type="InterPro" id="IPR011991">
    <property type="entry name" value="ArsR-like_HTH"/>
</dbReference>
<dbReference type="OrthoDB" id="175564at2157"/>
<protein>
    <submittedName>
        <fullName evidence="6">IclR family transcriptional regulator</fullName>
    </submittedName>
</protein>
<dbReference type="PANTHER" id="PTHR30136:SF35">
    <property type="entry name" value="HTH-TYPE TRANSCRIPTIONAL REGULATOR RV1719"/>
    <property type="match status" value="1"/>
</dbReference>
<dbReference type="AlphaFoldDB" id="A0A4P8WMG1"/>
<dbReference type="SUPFAM" id="SSF46785">
    <property type="entry name" value="Winged helix' DNA-binding domain"/>
    <property type="match status" value="1"/>
</dbReference>
<reference evidence="7" key="1">
    <citation type="submission" date="2019-05" db="EMBL/GenBank/DDBJ databases">
        <title>Genome sequence and methylation pattern of the halophilic Archaeon Natrinema versiforme BOL5-4.</title>
        <authorList>
            <person name="DasSarma P."/>
            <person name="Anton B.P."/>
            <person name="DasSarma S.L."/>
            <person name="Martinez F.L."/>
            <person name="Guzman D."/>
            <person name="Roberts R.J."/>
            <person name="DasSarma S."/>
        </authorList>
    </citation>
    <scope>NUCLEOTIDE SEQUENCE [LARGE SCALE GENOMIC DNA]</scope>
    <source>
        <strain evidence="7">BOL5-4</strain>
        <plasmid evidence="7">pnve500</plasmid>
    </source>
</reference>
<dbReference type="InterPro" id="IPR036390">
    <property type="entry name" value="WH_DNA-bd_sf"/>
</dbReference>
<evidence type="ECO:0000259" key="5">
    <source>
        <dbReference type="PROSITE" id="PS51078"/>
    </source>
</evidence>
<organism evidence="6 7">
    <name type="scientific">Natrinema versiforme</name>
    <dbReference type="NCBI Taxonomy" id="88724"/>
    <lineage>
        <taxon>Archaea</taxon>
        <taxon>Methanobacteriati</taxon>
        <taxon>Methanobacteriota</taxon>
        <taxon>Stenosarchaea group</taxon>
        <taxon>Halobacteria</taxon>
        <taxon>Halobacteriales</taxon>
        <taxon>Natrialbaceae</taxon>
        <taxon>Natrinema</taxon>
    </lineage>
</organism>
<dbReference type="KEGG" id="nvr:FEJ81_20640"/>
<dbReference type="PANTHER" id="PTHR30136">
    <property type="entry name" value="HELIX-TURN-HELIX TRANSCRIPTIONAL REGULATOR, ICLR FAMILY"/>
    <property type="match status" value="1"/>
</dbReference>
<dbReference type="PROSITE" id="PS51078">
    <property type="entry name" value="ICLR_ED"/>
    <property type="match status" value="1"/>
</dbReference>
<keyword evidence="1" id="KW-0805">Transcription regulation</keyword>
<dbReference type="EMBL" id="CP040331">
    <property type="protein sequence ID" value="QCS44700.1"/>
    <property type="molecule type" value="Genomic_DNA"/>
</dbReference>
<evidence type="ECO:0000256" key="2">
    <source>
        <dbReference type="ARBA" id="ARBA00023125"/>
    </source>
</evidence>
<geneLocation type="plasmid" evidence="7">
    <name>pnve500</name>
</geneLocation>
<keyword evidence="3" id="KW-0804">Transcription</keyword>
<dbReference type="InterPro" id="IPR036388">
    <property type="entry name" value="WH-like_DNA-bd_sf"/>
</dbReference>
<dbReference type="SUPFAM" id="SSF55781">
    <property type="entry name" value="GAF domain-like"/>
    <property type="match status" value="1"/>
</dbReference>
<dbReference type="PROSITE" id="PS51077">
    <property type="entry name" value="HTH_ICLR"/>
    <property type="match status" value="1"/>
</dbReference>
<dbReference type="Proteomes" id="UP000302218">
    <property type="component" value="Plasmid pNVE500"/>
</dbReference>
<dbReference type="CDD" id="cd00090">
    <property type="entry name" value="HTH_ARSR"/>
    <property type="match status" value="1"/>
</dbReference>
<dbReference type="InterPro" id="IPR014757">
    <property type="entry name" value="Tscrpt_reg_IclR_C"/>
</dbReference>
<keyword evidence="2" id="KW-0238">DNA-binding</keyword>
<dbReference type="InterPro" id="IPR029016">
    <property type="entry name" value="GAF-like_dom_sf"/>
</dbReference>
<dbReference type="GeneID" id="40267736"/>
<sequence length="255" mass="28341">MSDEKRTGRRLQSVETSLRIFDLIEEMGGARTTELANQLDMAQSTVSSHLSTLNQNDYLVKEGDVYHLGLKFLEKGGYVSHRKEGYVLARDKVKELAEKTNERAQLIVEERGHGIYIWTETGSNAVQMDARIGKRKSLHASAAGKSILAHLPEPRREEILDQQGLPQKTPNTITDQDELASELESIREQGYSYNRGERESGLAAAGVPVIEPSGLVLGAFSVSGPMNRLRGEKLEQEIPQLLLGVANELELNLKY</sequence>
<feature type="domain" description="HTH iclR-type" evidence="4">
    <location>
        <begin position="11"/>
        <end position="70"/>
    </location>
</feature>
<evidence type="ECO:0000313" key="6">
    <source>
        <dbReference type="EMBL" id="QCS44700.1"/>
    </source>
</evidence>
<dbReference type="Pfam" id="PF01614">
    <property type="entry name" value="IclR_C"/>
    <property type="match status" value="1"/>
</dbReference>
<dbReference type="GO" id="GO:0045892">
    <property type="term" value="P:negative regulation of DNA-templated transcription"/>
    <property type="evidence" value="ECO:0007669"/>
    <property type="project" value="TreeGrafter"/>
</dbReference>
<feature type="domain" description="IclR-ED" evidence="5">
    <location>
        <begin position="71"/>
        <end position="255"/>
    </location>
</feature>
<dbReference type="InterPro" id="IPR005471">
    <property type="entry name" value="Tscrpt_reg_IclR_N"/>
</dbReference>
<dbReference type="RefSeq" id="WP_138247099.1">
    <property type="nucleotide sequence ID" value="NZ_CP040331.1"/>
</dbReference>
<gene>
    <name evidence="6" type="ORF">FEJ81_20640</name>
</gene>
<name>A0A4P8WMG1_9EURY</name>
<dbReference type="SMART" id="SM00346">
    <property type="entry name" value="HTH_ICLR"/>
    <property type="match status" value="1"/>
</dbReference>
<dbReference type="Gene3D" id="3.30.450.40">
    <property type="match status" value="1"/>
</dbReference>
<accession>A0A4P8WMG1</accession>
<dbReference type="Pfam" id="PF09339">
    <property type="entry name" value="HTH_IclR"/>
    <property type="match status" value="1"/>
</dbReference>
<dbReference type="Gene3D" id="1.10.10.10">
    <property type="entry name" value="Winged helix-like DNA-binding domain superfamily/Winged helix DNA-binding domain"/>
    <property type="match status" value="1"/>
</dbReference>
<evidence type="ECO:0000259" key="4">
    <source>
        <dbReference type="PROSITE" id="PS51077"/>
    </source>
</evidence>
<evidence type="ECO:0000256" key="1">
    <source>
        <dbReference type="ARBA" id="ARBA00023015"/>
    </source>
</evidence>
<dbReference type="GO" id="GO:0003677">
    <property type="term" value="F:DNA binding"/>
    <property type="evidence" value="ECO:0007669"/>
    <property type="project" value="UniProtKB-KW"/>
</dbReference>
<dbReference type="GO" id="GO:0003700">
    <property type="term" value="F:DNA-binding transcription factor activity"/>
    <property type="evidence" value="ECO:0007669"/>
    <property type="project" value="TreeGrafter"/>
</dbReference>
<dbReference type="InterPro" id="IPR050707">
    <property type="entry name" value="HTH_MetabolicPath_Reg"/>
</dbReference>
<evidence type="ECO:0000256" key="3">
    <source>
        <dbReference type="ARBA" id="ARBA00023163"/>
    </source>
</evidence>
<proteinExistence type="predicted"/>
<evidence type="ECO:0000313" key="7">
    <source>
        <dbReference type="Proteomes" id="UP000302218"/>
    </source>
</evidence>